<proteinExistence type="predicted"/>
<sequence>MVEAYLLITTPAGTARSVLSEIRDLEATRRANVIAGEFDIIATVEAADTQELLVLVTEEIQSLENVGRTRTCVVLE</sequence>
<protein>
    <submittedName>
        <fullName evidence="2">AsnC family transcriptional regulator</fullName>
    </submittedName>
</protein>
<dbReference type="EMBL" id="PHNJ01000009">
    <property type="protein sequence ID" value="TYL37504.1"/>
    <property type="molecule type" value="Genomic_DNA"/>
</dbReference>
<dbReference type="Gene3D" id="3.30.70.920">
    <property type="match status" value="1"/>
</dbReference>
<evidence type="ECO:0000313" key="2">
    <source>
        <dbReference type="EMBL" id="TYL37504.1"/>
    </source>
</evidence>
<organism evidence="2 3">
    <name type="scientific">Natronococcus pandeyae</name>
    <dbReference type="NCBI Taxonomy" id="2055836"/>
    <lineage>
        <taxon>Archaea</taxon>
        <taxon>Methanobacteriati</taxon>
        <taxon>Methanobacteriota</taxon>
        <taxon>Stenosarchaea group</taxon>
        <taxon>Halobacteria</taxon>
        <taxon>Halobacteriales</taxon>
        <taxon>Natrialbaceae</taxon>
        <taxon>Natronococcus</taxon>
    </lineage>
</organism>
<evidence type="ECO:0000259" key="1">
    <source>
        <dbReference type="Pfam" id="PF01037"/>
    </source>
</evidence>
<dbReference type="Proteomes" id="UP000766904">
    <property type="component" value="Unassembled WGS sequence"/>
</dbReference>
<dbReference type="InterPro" id="IPR011008">
    <property type="entry name" value="Dimeric_a/b-barrel"/>
</dbReference>
<feature type="domain" description="Transcription regulator AsnC/Lrp ligand binding" evidence="1">
    <location>
        <begin position="8"/>
        <end position="76"/>
    </location>
</feature>
<dbReference type="RefSeq" id="WP_148859032.1">
    <property type="nucleotide sequence ID" value="NZ_PHNJ01000009.1"/>
</dbReference>
<dbReference type="InterPro" id="IPR019887">
    <property type="entry name" value="Tscrpt_reg_AsnC/Lrp_C"/>
</dbReference>
<reference evidence="2" key="1">
    <citation type="submission" date="2017-11" db="EMBL/GenBank/DDBJ databases">
        <authorList>
            <person name="Kajale S.C."/>
            <person name="Sharma A."/>
        </authorList>
    </citation>
    <scope>NUCLEOTIDE SEQUENCE</scope>
    <source>
        <strain evidence="2">LS1_42</strain>
    </source>
</reference>
<evidence type="ECO:0000313" key="3">
    <source>
        <dbReference type="Proteomes" id="UP000766904"/>
    </source>
</evidence>
<dbReference type="AlphaFoldDB" id="A0A8J8Q249"/>
<dbReference type="Pfam" id="PF01037">
    <property type="entry name" value="AsnC_trans_reg"/>
    <property type="match status" value="1"/>
</dbReference>
<dbReference type="SUPFAM" id="SSF54909">
    <property type="entry name" value="Dimeric alpha+beta barrel"/>
    <property type="match status" value="1"/>
</dbReference>
<name>A0A8J8Q249_9EURY</name>
<gene>
    <name evidence="2" type="ORF">CV102_16160</name>
</gene>
<accession>A0A8J8Q249</accession>
<keyword evidence="3" id="KW-1185">Reference proteome</keyword>
<comment type="caution">
    <text evidence="2">The sequence shown here is derived from an EMBL/GenBank/DDBJ whole genome shotgun (WGS) entry which is preliminary data.</text>
</comment>
<dbReference type="OrthoDB" id="8136at2157"/>